<keyword evidence="1" id="KW-0175">Coiled coil</keyword>
<dbReference type="PANTHER" id="PTHR33129">
    <property type="entry name" value="PROTEIN KINASE DOMAIN-CONTAINING PROTEIN-RELATED"/>
    <property type="match status" value="1"/>
</dbReference>
<dbReference type="OrthoDB" id="526326at2759"/>
<organism evidence="3 4">
    <name type="scientific">Klebsormidium nitens</name>
    <name type="common">Green alga</name>
    <name type="synonym">Ulothrix nitens</name>
    <dbReference type="NCBI Taxonomy" id="105231"/>
    <lineage>
        <taxon>Eukaryota</taxon>
        <taxon>Viridiplantae</taxon>
        <taxon>Streptophyta</taxon>
        <taxon>Klebsormidiophyceae</taxon>
        <taxon>Klebsormidiales</taxon>
        <taxon>Klebsormidiaceae</taxon>
        <taxon>Klebsormidium</taxon>
    </lineage>
</organism>
<proteinExistence type="predicted"/>
<sequence length="349" mass="38164">MASAAVLFKVAGAKTLCSRGQADIAPATPQRFAFRTLPPSLYEGLRLGRFHSDYRVGSGLRRFSPRADIPRDGAESPGSSNLVDSVPHAEQVKDEAQLLKSSIKRVEKEIDDVENQIKTAAAAGESTEFLQREKAALRQKEAALEQRLTALAQAEVEKLKLQQTTAAGFTDPAVLERLQKYAESIAHANTASGVIQIPPELREGLPPGLKDSILIRECYRLVLKKLEALGNDFAVVLSGTPGIGKSAFAVLLLHHLAEQGAQVAYRYTDTINKDTILFFDFSNPSAIHVKQASEGDVDWRSLRALCKCPSVWLLQDGRAPRETQFPGEGRWVVLCSPNADNYAEFVKGK</sequence>
<dbReference type="PANTHER" id="PTHR33129:SF1">
    <property type="entry name" value="ATP-BINDING PROTEIN"/>
    <property type="match status" value="1"/>
</dbReference>
<feature type="region of interest" description="Disordered" evidence="2">
    <location>
        <begin position="65"/>
        <end position="87"/>
    </location>
</feature>
<evidence type="ECO:0000313" key="3">
    <source>
        <dbReference type="EMBL" id="GAQ90738.1"/>
    </source>
</evidence>
<evidence type="ECO:0000256" key="1">
    <source>
        <dbReference type="SAM" id="Coils"/>
    </source>
</evidence>
<dbReference type="SUPFAM" id="SSF52540">
    <property type="entry name" value="P-loop containing nucleoside triphosphate hydrolases"/>
    <property type="match status" value="1"/>
</dbReference>
<reference evidence="3 4" key="1">
    <citation type="journal article" date="2014" name="Nat. Commun.">
        <title>Klebsormidium flaccidum genome reveals primary factors for plant terrestrial adaptation.</title>
        <authorList>
            <person name="Hori K."/>
            <person name="Maruyama F."/>
            <person name="Fujisawa T."/>
            <person name="Togashi T."/>
            <person name="Yamamoto N."/>
            <person name="Seo M."/>
            <person name="Sato S."/>
            <person name="Yamada T."/>
            <person name="Mori H."/>
            <person name="Tajima N."/>
            <person name="Moriyama T."/>
            <person name="Ikeuchi M."/>
            <person name="Watanabe M."/>
            <person name="Wada H."/>
            <person name="Kobayashi K."/>
            <person name="Saito M."/>
            <person name="Masuda T."/>
            <person name="Sasaki-Sekimoto Y."/>
            <person name="Mashiguchi K."/>
            <person name="Awai K."/>
            <person name="Shimojima M."/>
            <person name="Masuda S."/>
            <person name="Iwai M."/>
            <person name="Nobusawa T."/>
            <person name="Narise T."/>
            <person name="Kondo S."/>
            <person name="Saito H."/>
            <person name="Sato R."/>
            <person name="Murakawa M."/>
            <person name="Ihara Y."/>
            <person name="Oshima-Yamada Y."/>
            <person name="Ohtaka K."/>
            <person name="Satoh M."/>
            <person name="Sonobe K."/>
            <person name="Ishii M."/>
            <person name="Ohtani R."/>
            <person name="Kanamori-Sato M."/>
            <person name="Honoki R."/>
            <person name="Miyazaki D."/>
            <person name="Mochizuki H."/>
            <person name="Umetsu J."/>
            <person name="Higashi K."/>
            <person name="Shibata D."/>
            <person name="Kamiya Y."/>
            <person name="Sato N."/>
            <person name="Nakamura Y."/>
            <person name="Tabata S."/>
            <person name="Ida S."/>
            <person name="Kurokawa K."/>
            <person name="Ohta H."/>
        </authorList>
    </citation>
    <scope>NUCLEOTIDE SEQUENCE [LARGE SCALE GENOMIC DNA]</scope>
    <source>
        <strain evidence="3 4">NIES-2285</strain>
    </source>
</reference>
<accession>A0A1Y1IRJ0</accession>
<evidence type="ECO:0000256" key="2">
    <source>
        <dbReference type="SAM" id="MobiDB-lite"/>
    </source>
</evidence>
<dbReference type="EMBL" id="DF237628">
    <property type="protein sequence ID" value="GAQ90738.1"/>
    <property type="molecule type" value="Genomic_DNA"/>
</dbReference>
<keyword evidence="4" id="KW-1185">Reference proteome</keyword>
<dbReference type="AlphaFoldDB" id="A0A1Y1IRJ0"/>
<dbReference type="InterPro" id="IPR052980">
    <property type="entry name" value="Crinkler_effector"/>
</dbReference>
<name>A0A1Y1IRJ0_KLENI</name>
<dbReference type="Proteomes" id="UP000054558">
    <property type="component" value="Unassembled WGS sequence"/>
</dbReference>
<gene>
    <name evidence="3" type="ORF">KFL_006790010</name>
</gene>
<feature type="coiled-coil region" evidence="1">
    <location>
        <begin position="89"/>
        <end position="157"/>
    </location>
</feature>
<evidence type="ECO:0000313" key="4">
    <source>
        <dbReference type="Proteomes" id="UP000054558"/>
    </source>
</evidence>
<protein>
    <submittedName>
        <fullName evidence="3">Uncharacterized protein</fullName>
    </submittedName>
</protein>
<dbReference type="InterPro" id="IPR027417">
    <property type="entry name" value="P-loop_NTPase"/>
</dbReference>